<dbReference type="InterPro" id="IPR050678">
    <property type="entry name" value="DNA_Partitioning_ATPase"/>
</dbReference>
<dbReference type="AlphaFoldDB" id="A0A437K2M2"/>
<protein>
    <submittedName>
        <fullName evidence="2">ParA family protein</fullName>
    </submittedName>
</protein>
<gene>
    <name evidence="2" type="ORF">EM808_28230</name>
</gene>
<dbReference type="InterPro" id="IPR027417">
    <property type="entry name" value="P-loop_NTPase"/>
</dbReference>
<evidence type="ECO:0000259" key="1">
    <source>
        <dbReference type="Pfam" id="PF13614"/>
    </source>
</evidence>
<proteinExistence type="predicted"/>
<feature type="domain" description="AAA" evidence="1">
    <location>
        <begin position="4"/>
        <end position="186"/>
    </location>
</feature>
<reference evidence="2 3" key="1">
    <citation type="submission" date="2019-01" db="EMBL/GenBank/DDBJ databases">
        <title>Bacillus sp. M5HDSG1-1, whole genome shotgun sequence.</title>
        <authorList>
            <person name="Tuo L."/>
        </authorList>
    </citation>
    <scope>NUCLEOTIDE SEQUENCE [LARGE SCALE GENOMIC DNA]</scope>
    <source>
        <strain evidence="2 3">M5HDSG1-1</strain>
    </source>
</reference>
<comment type="caution">
    <text evidence="2">The sequence shown here is derived from an EMBL/GenBank/DDBJ whole genome shotgun (WGS) entry which is preliminary data.</text>
</comment>
<dbReference type="Pfam" id="PF13614">
    <property type="entry name" value="AAA_31"/>
    <property type="match status" value="1"/>
</dbReference>
<sequence length="284" mass="32083">MAITITMGIQKGGCGKSTTAGILSYLLSRDGYKVLAIDLDSQGNLTELLSNQPSNEFIGKSVLEAMQKQDVKKYILPIEKNLDLLPATNFLATFPRWIYTGKTYKGDTIPFKGTPSLILDKSLDGIRNEYDFIIIDTPPSLSEQTTNALCASEYVVVLFECSNWCYSAIPNFMESVTSAKNHGNRNTEVIGILRTLNDLRRSDAKAFNEMITEDYPDEVFKTVITRRAPIGRLALYGFNKNSELKQALLQYEEFYKELIKRVQSKRHKKYETSSETDYSFPGSR</sequence>
<dbReference type="InterPro" id="IPR025669">
    <property type="entry name" value="AAA_dom"/>
</dbReference>
<evidence type="ECO:0000313" key="3">
    <source>
        <dbReference type="Proteomes" id="UP000288024"/>
    </source>
</evidence>
<name>A0A437K2M2_9BACI</name>
<dbReference type="EMBL" id="RZTZ01000042">
    <property type="protein sequence ID" value="RVT56157.1"/>
    <property type="molecule type" value="Genomic_DNA"/>
</dbReference>
<dbReference type="SUPFAM" id="SSF52540">
    <property type="entry name" value="P-loop containing nucleoside triphosphate hydrolases"/>
    <property type="match status" value="1"/>
</dbReference>
<evidence type="ECO:0000313" key="2">
    <source>
        <dbReference type="EMBL" id="RVT56157.1"/>
    </source>
</evidence>
<accession>A0A437K2M2</accession>
<dbReference type="PANTHER" id="PTHR13696:SF52">
    <property type="entry name" value="PARA FAMILY PROTEIN CT_582"/>
    <property type="match status" value="1"/>
</dbReference>
<organism evidence="2 3">
    <name type="scientific">Niallia taxi</name>
    <dbReference type="NCBI Taxonomy" id="2499688"/>
    <lineage>
        <taxon>Bacteria</taxon>
        <taxon>Bacillati</taxon>
        <taxon>Bacillota</taxon>
        <taxon>Bacilli</taxon>
        <taxon>Bacillales</taxon>
        <taxon>Bacillaceae</taxon>
        <taxon>Niallia</taxon>
    </lineage>
</organism>
<dbReference type="Proteomes" id="UP000288024">
    <property type="component" value="Unassembled WGS sequence"/>
</dbReference>
<dbReference type="CDD" id="cd02042">
    <property type="entry name" value="ParAB_family"/>
    <property type="match status" value="1"/>
</dbReference>
<dbReference type="RefSeq" id="WP_127743121.1">
    <property type="nucleotide sequence ID" value="NZ_CAJCKN010000166.1"/>
</dbReference>
<dbReference type="PANTHER" id="PTHR13696">
    <property type="entry name" value="P-LOOP CONTAINING NUCLEOSIDE TRIPHOSPHATE HYDROLASE"/>
    <property type="match status" value="1"/>
</dbReference>
<dbReference type="Gene3D" id="3.40.50.300">
    <property type="entry name" value="P-loop containing nucleotide triphosphate hydrolases"/>
    <property type="match status" value="1"/>
</dbReference>
<keyword evidence="3" id="KW-1185">Reference proteome</keyword>